<evidence type="ECO:0000313" key="2">
    <source>
        <dbReference type="EMBL" id="VAW76226.1"/>
    </source>
</evidence>
<sequence>MNQSSPIVWVATIFLLASQQMYASDAEPKISADKINSDIQVSGPPDKSKGGIQDVISPANSKSEITTPAPGTKTSEPVKKASPTAKGSATSVERTKTPAVGHGEKPNTQTGHKPHTKETSGANSGDVKKPVANSSTTKKTEPASKASSTSSGSATSADGAKPPVGGHAPKPKTPVGHAQQGTTTPTVKTPPVNSSNT</sequence>
<feature type="region of interest" description="Disordered" evidence="1">
    <location>
        <begin position="35"/>
        <end position="197"/>
    </location>
</feature>
<dbReference type="AlphaFoldDB" id="A0A3B0Z6A4"/>
<reference evidence="2" key="1">
    <citation type="submission" date="2018-06" db="EMBL/GenBank/DDBJ databases">
        <authorList>
            <person name="Zhirakovskaya E."/>
        </authorList>
    </citation>
    <scope>NUCLEOTIDE SEQUENCE</scope>
</reference>
<feature type="non-terminal residue" evidence="2">
    <location>
        <position position="197"/>
    </location>
</feature>
<evidence type="ECO:0000256" key="1">
    <source>
        <dbReference type="SAM" id="MobiDB-lite"/>
    </source>
</evidence>
<protein>
    <submittedName>
        <fullName evidence="2">Uncharacterized protein</fullName>
    </submittedName>
</protein>
<name>A0A3B0Z6A4_9ZZZZ</name>
<proteinExistence type="predicted"/>
<dbReference type="EMBL" id="UOFL01000101">
    <property type="protein sequence ID" value="VAW76226.1"/>
    <property type="molecule type" value="Genomic_DNA"/>
</dbReference>
<accession>A0A3B0Z6A4</accession>
<organism evidence="2">
    <name type="scientific">hydrothermal vent metagenome</name>
    <dbReference type="NCBI Taxonomy" id="652676"/>
    <lineage>
        <taxon>unclassified sequences</taxon>
        <taxon>metagenomes</taxon>
        <taxon>ecological metagenomes</taxon>
    </lineage>
</organism>
<feature type="compositionally biased region" description="Low complexity" evidence="1">
    <location>
        <begin position="143"/>
        <end position="161"/>
    </location>
</feature>
<feature type="compositionally biased region" description="Low complexity" evidence="1">
    <location>
        <begin position="182"/>
        <end position="197"/>
    </location>
</feature>
<gene>
    <name evidence="2" type="ORF">MNBD_GAMMA12-1866</name>
</gene>